<evidence type="ECO:0000313" key="3">
    <source>
        <dbReference type="Proteomes" id="UP000321222"/>
    </source>
</evidence>
<protein>
    <recommendedName>
        <fullName evidence="4">Lipocalin-like domain-containing protein</fullName>
    </recommendedName>
</protein>
<dbReference type="AlphaFoldDB" id="A0A5B9FMR1"/>
<proteinExistence type="predicted"/>
<name>A0A5B9FMR1_9FLAO</name>
<dbReference type="KEGG" id="fak:FUA48_00820"/>
<organism evidence="2 3">
    <name type="scientific">Flavobacterium alkalisoli</name>
    <dbReference type="NCBI Taxonomy" id="2602769"/>
    <lineage>
        <taxon>Bacteria</taxon>
        <taxon>Pseudomonadati</taxon>
        <taxon>Bacteroidota</taxon>
        <taxon>Flavobacteriia</taxon>
        <taxon>Flavobacteriales</taxon>
        <taxon>Flavobacteriaceae</taxon>
        <taxon>Flavobacterium</taxon>
    </lineage>
</organism>
<reference evidence="2 3" key="1">
    <citation type="submission" date="2019-08" db="EMBL/GenBank/DDBJ databases">
        <title>Flavobacterium alkalisoli sp. nov., isolated from rhizosphere soil of Suaeda salsa.</title>
        <authorList>
            <person name="Sun J.-Q."/>
            <person name="Xu L."/>
        </authorList>
    </citation>
    <scope>NUCLEOTIDE SEQUENCE [LARGE SCALE GENOMIC DNA]</scope>
    <source>
        <strain evidence="2 3">XS-5</strain>
    </source>
</reference>
<dbReference type="Proteomes" id="UP000321222">
    <property type="component" value="Chromosome"/>
</dbReference>
<evidence type="ECO:0000313" key="2">
    <source>
        <dbReference type="EMBL" id="QEE48170.1"/>
    </source>
</evidence>
<evidence type="ECO:0000256" key="1">
    <source>
        <dbReference type="SAM" id="SignalP"/>
    </source>
</evidence>
<gene>
    <name evidence="2" type="ORF">FUA48_00820</name>
</gene>
<keyword evidence="3" id="KW-1185">Reference proteome</keyword>
<dbReference type="OrthoDB" id="1350775at2"/>
<accession>A0A5B9FMR1</accession>
<feature type="signal peptide" evidence="1">
    <location>
        <begin position="1"/>
        <end position="20"/>
    </location>
</feature>
<dbReference type="EMBL" id="CP042831">
    <property type="protein sequence ID" value="QEE48170.1"/>
    <property type="molecule type" value="Genomic_DNA"/>
</dbReference>
<feature type="chain" id="PRO_5023042498" description="Lipocalin-like domain-containing protein" evidence="1">
    <location>
        <begin position="21"/>
        <end position="155"/>
    </location>
</feature>
<evidence type="ECO:0008006" key="4">
    <source>
        <dbReference type="Google" id="ProtNLM"/>
    </source>
</evidence>
<keyword evidence="1" id="KW-0732">Signal</keyword>
<sequence length="155" mass="17623">MKKLIYLCLALCMTTAISFAQKLTDKNLQGTWNVVAVDLLETEGIYLDLIKEDVVFSEEVKSQAPAETLEQAKASMAPTITMLKEMKMIITGNNVQQFIPGEEVNGVYTLVNENNKQMLKITYSDDTEDFVEVYMKEDKLYIDLEQDGLFIYKKG</sequence>
<dbReference type="RefSeq" id="WP_147581672.1">
    <property type="nucleotide sequence ID" value="NZ_CP042831.1"/>
</dbReference>